<dbReference type="SUPFAM" id="SSF48452">
    <property type="entry name" value="TPR-like"/>
    <property type="match status" value="1"/>
</dbReference>
<evidence type="ECO:0000256" key="4">
    <source>
        <dbReference type="ARBA" id="ARBA00022884"/>
    </source>
</evidence>
<evidence type="ECO:0000256" key="3">
    <source>
        <dbReference type="ARBA" id="ARBA00022737"/>
    </source>
</evidence>
<dbReference type="Pfam" id="PF05391">
    <property type="entry name" value="Lsm_interact"/>
    <property type="match status" value="1"/>
</dbReference>
<keyword evidence="5" id="KW-0508">mRNA splicing</keyword>
<keyword evidence="2" id="KW-0507">mRNA processing</keyword>
<dbReference type="GO" id="GO:0008380">
    <property type="term" value="P:RNA splicing"/>
    <property type="evidence" value="ECO:0007669"/>
    <property type="project" value="UniProtKB-KW"/>
</dbReference>
<feature type="region of interest" description="Disordered" evidence="8">
    <location>
        <begin position="566"/>
        <end position="664"/>
    </location>
</feature>
<dbReference type="Pfam" id="PF05843">
    <property type="entry name" value="Suf"/>
    <property type="match status" value="1"/>
</dbReference>
<dbReference type="InterPro" id="IPR000504">
    <property type="entry name" value="RRM_dom"/>
</dbReference>
<keyword evidence="4 7" id="KW-0694">RNA-binding</keyword>
<evidence type="ECO:0000256" key="7">
    <source>
        <dbReference type="PROSITE-ProRule" id="PRU00176"/>
    </source>
</evidence>
<dbReference type="PANTHER" id="PTHR17204">
    <property type="entry name" value="PRE-MRNA PROCESSING PROTEIN PRP39-RELATED"/>
    <property type="match status" value="1"/>
</dbReference>
<dbReference type="InterPro" id="IPR012677">
    <property type="entry name" value="Nucleotide-bd_a/b_plait_sf"/>
</dbReference>
<evidence type="ECO:0000256" key="6">
    <source>
        <dbReference type="ARBA" id="ARBA00023242"/>
    </source>
</evidence>
<dbReference type="SUPFAM" id="SSF54928">
    <property type="entry name" value="RNA-binding domain, RBD"/>
    <property type="match status" value="1"/>
</dbReference>
<evidence type="ECO:0000313" key="11">
    <source>
        <dbReference type="Proteomes" id="UP000283530"/>
    </source>
</evidence>
<dbReference type="Gene3D" id="1.25.40.10">
    <property type="entry name" value="Tetratricopeptide repeat domain"/>
    <property type="match status" value="2"/>
</dbReference>
<dbReference type="STRING" id="337451.A0A443NJF6"/>
<dbReference type="Proteomes" id="UP000283530">
    <property type="component" value="Unassembled WGS sequence"/>
</dbReference>
<feature type="region of interest" description="Disordered" evidence="8">
    <location>
        <begin position="744"/>
        <end position="859"/>
    </location>
</feature>
<dbReference type="InterPro" id="IPR035979">
    <property type="entry name" value="RBD_domain_sf"/>
</dbReference>
<organism evidence="10 11">
    <name type="scientific">Cinnamomum micranthum f. kanehirae</name>
    <dbReference type="NCBI Taxonomy" id="337451"/>
    <lineage>
        <taxon>Eukaryota</taxon>
        <taxon>Viridiplantae</taxon>
        <taxon>Streptophyta</taxon>
        <taxon>Embryophyta</taxon>
        <taxon>Tracheophyta</taxon>
        <taxon>Spermatophyta</taxon>
        <taxon>Magnoliopsida</taxon>
        <taxon>Magnoliidae</taxon>
        <taxon>Laurales</taxon>
        <taxon>Lauraceae</taxon>
        <taxon>Cinnamomum</taxon>
    </lineage>
</organism>
<comment type="caution">
    <text evidence="10">The sequence shown here is derived from an EMBL/GenBank/DDBJ whole genome shotgun (WGS) entry which is preliminary data.</text>
</comment>
<comment type="subcellular location">
    <subcellularLocation>
        <location evidence="1">Nucleus</location>
    </subcellularLocation>
</comment>
<protein>
    <submittedName>
        <fullName evidence="10">Squamous cell carcinoma antigen recognized by T-cells 3-like protein</fullName>
    </submittedName>
</protein>
<feature type="compositionally biased region" description="Polar residues" evidence="8">
    <location>
        <begin position="596"/>
        <end position="610"/>
    </location>
</feature>
<gene>
    <name evidence="10" type="ORF">CKAN_00720100</name>
</gene>
<reference evidence="10 11" key="1">
    <citation type="journal article" date="2019" name="Nat. Plants">
        <title>Stout camphor tree genome fills gaps in understanding of flowering plant genome evolution.</title>
        <authorList>
            <person name="Chaw S.M."/>
            <person name="Liu Y.C."/>
            <person name="Wu Y.W."/>
            <person name="Wang H.Y."/>
            <person name="Lin C.I."/>
            <person name="Wu C.S."/>
            <person name="Ke H.M."/>
            <person name="Chang L.Y."/>
            <person name="Hsu C.Y."/>
            <person name="Yang H.T."/>
            <person name="Sudianto E."/>
            <person name="Hsu M.H."/>
            <person name="Wu K.P."/>
            <person name="Wang L.N."/>
            <person name="Leebens-Mack J.H."/>
            <person name="Tsai I.J."/>
        </authorList>
    </citation>
    <scope>NUCLEOTIDE SEQUENCE [LARGE SCALE GENOMIC DNA]</scope>
    <source>
        <strain evidence="11">cv. Chaw 1501</strain>
        <tissue evidence="10">Young leaves</tissue>
    </source>
</reference>
<sequence>MAETLEMEVETLNGPDNNEGEPKQDLPKATVSSDSSSSDSDSDEDNSDLKLETLEKEIAENPSSYDIHVQYIRALRKVGDIEKLRKARESMSALFPLSPKMWQEWAKDEASLSDGSEAFDAIVELYERGVKEYLSVPLWCDYINFIQEHDREVSQCTPAGILKMRDLFERALTAAGLHVGEGSKIWEAYREFEQAIFFTIDDANSGDKTKQVQHIRSLFHRQLSVPLATSRSTLLAYKLWEAEQGSTIDVNSDDCDGLPSHTTSAYQKAMQMFNDRVQYEDQLSQCDSSETERLKHFMTYIKFEESYGDPARVQILYERAITEFPVSSDLWLSYTRYLDKTLKVSNVARSVYSRATRSCTWVAELWIRYLLSLERAHASEKEFSAVFEHSLQCGFSNYEEYLDLFLTRIDGLRRRISLPSELEDGLNYALIRDTFQYASEYLSSYLKNTNGLLRLHSYWARLELNLGKDLIAARGVWESLIKTSGAMLEVWQGYIAMEIEMGHINEARSIYKRCYSKRFPGTGSEDICHSWLRFEREFGTLEEFDQAERKVVPRLEELQLYRLQQESKSTAASAAPKEDPPAKNSSQKRKLGTRITELQPQSKRQKNTAQKTKELGKIAGENDADHKSNEAIDAEPNDASNVSTLPDTVKPDTTNEQIGDHLSEGGKPLVYTDQCTAFVSSLSLQANEEHLREFFSDSGGVTAIRLLKEKFSGKSRGLAYVDFSDDAHLEAAVAKNKQKLLGQKLSIARSDPKKSQKRGSFGSSNARGRGRGMPSGSDRGVAMVSKESLGGSKESATGNAPPSVSHRRGGHVQLIGKNTFAMPRNVARSLGGSSNDQKNDADDDKPKSNDEFRKMLFKN</sequence>
<dbReference type="InterPro" id="IPR003107">
    <property type="entry name" value="HAT"/>
</dbReference>
<evidence type="ECO:0000256" key="2">
    <source>
        <dbReference type="ARBA" id="ARBA00022664"/>
    </source>
</evidence>
<dbReference type="EMBL" id="QPKB01000003">
    <property type="protein sequence ID" value="RWR78659.1"/>
    <property type="molecule type" value="Genomic_DNA"/>
</dbReference>
<keyword evidence="11" id="KW-1185">Reference proteome</keyword>
<feature type="compositionally biased region" description="Basic and acidic residues" evidence="8">
    <location>
        <begin position="837"/>
        <end position="859"/>
    </location>
</feature>
<dbReference type="OrthoDB" id="360390at2759"/>
<dbReference type="AlphaFoldDB" id="A0A443NJF6"/>
<accession>A0A443NJF6</accession>
<dbReference type="PROSITE" id="PS50102">
    <property type="entry name" value="RRM"/>
    <property type="match status" value="1"/>
</dbReference>
<evidence type="ECO:0000256" key="8">
    <source>
        <dbReference type="SAM" id="MobiDB-lite"/>
    </source>
</evidence>
<keyword evidence="3" id="KW-0677">Repeat</keyword>
<dbReference type="InterPro" id="IPR008669">
    <property type="entry name" value="LSM_interact"/>
</dbReference>
<dbReference type="InterPro" id="IPR011990">
    <property type="entry name" value="TPR-like_helical_dom_sf"/>
</dbReference>
<evidence type="ECO:0000256" key="5">
    <source>
        <dbReference type="ARBA" id="ARBA00023187"/>
    </source>
</evidence>
<evidence type="ECO:0000256" key="1">
    <source>
        <dbReference type="ARBA" id="ARBA00004123"/>
    </source>
</evidence>
<proteinExistence type="predicted"/>
<dbReference type="Pfam" id="PF00076">
    <property type="entry name" value="RRM_1"/>
    <property type="match status" value="1"/>
</dbReference>
<keyword evidence="6" id="KW-0539">Nucleus</keyword>
<dbReference type="PANTHER" id="PTHR17204:SF25">
    <property type="entry name" value="RRM DOMAIN-CONTAINING PROTEIN"/>
    <property type="match status" value="1"/>
</dbReference>
<dbReference type="GO" id="GO:0003723">
    <property type="term" value="F:RNA binding"/>
    <property type="evidence" value="ECO:0007669"/>
    <property type="project" value="UniProtKB-UniRule"/>
</dbReference>
<dbReference type="SMART" id="SM00360">
    <property type="entry name" value="RRM"/>
    <property type="match status" value="1"/>
</dbReference>
<feature type="domain" description="RRM" evidence="9">
    <location>
        <begin position="675"/>
        <end position="752"/>
    </location>
</feature>
<dbReference type="GO" id="GO:0005634">
    <property type="term" value="C:nucleus"/>
    <property type="evidence" value="ECO:0007669"/>
    <property type="project" value="UniProtKB-SubCell"/>
</dbReference>
<dbReference type="SMART" id="SM00386">
    <property type="entry name" value="HAT"/>
    <property type="match status" value="8"/>
</dbReference>
<name>A0A443NJF6_9MAGN</name>
<feature type="compositionally biased region" description="Polar residues" evidence="8">
    <location>
        <begin position="638"/>
        <end position="657"/>
    </location>
</feature>
<evidence type="ECO:0000259" key="9">
    <source>
        <dbReference type="PROSITE" id="PS50102"/>
    </source>
</evidence>
<dbReference type="Gene3D" id="3.30.70.330">
    <property type="match status" value="1"/>
</dbReference>
<evidence type="ECO:0000313" key="10">
    <source>
        <dbReference type="EMBL" id="RWR78659.1"/>
    </source>
</evidence>
<dbReference type="GO" id="GO:0006397">
    <property type="term" value="P:mRNA processing"/>
    <property type="evidence" value="ECO:0007669"/>
    <property type="project" value="UniProtKB-KW"/>
</dbReference>
<feature type="region of interest" description="Disordered" evidence="8">
    <location>
        <begin position="1"/>
        <end position="48"/>
    </location>
</feature>
<dbReference type="InterPro" id="IPR008847">
    <property type="entry name" value="Suf"/>
</dbReference>